<proteinExistence type="predicted"/>
<sequence length="269" mass="29851">MARKKKTARDAAAPLRREPVRLGPVNANALVGELRTVHETAGGADGMPDDAEVYAALLWAERNAAQLDEVAPEPRRRAALIRVLLWEHLREQADLHQGRAVEAARTAGATWAELTSPLAVRTPSAAYNKAQRLAAATLTDATDHDRPVRRTPEAVAAARLRHAERERAALRRRQAATERHPLVAAAARRLLDHREDLARDDDTDFWLDEAEYVLDDCTTALQQESLERYLAAAVRHLQHHHRTTGEPPATGPEALKAWEAVRDLVRTPV</sequence>
<protein>
    <submittedName>
        <fullName evidence="1">Uncharacterized protein</fullName>
    </submittedName>
</protein>
<dbReference type="Proteomes" id="UP001551584">
    <property type="component" value="Unassembled WGS sequence"/>
</dbReference>
<evidence type="ECO:0000313" key="2">
    <source>
        <dbReference type="Proteomes" id="UP001551584"/>
    </source>
</evidence>
<dbReference type="RefSeq" id="WP_359275853.1">
    <property type="nucleotide sequence ID" value="NZ_JBEZNA010000069.1"/>
</dbReference>
<evidence type="ECO:0000313" key="1">
    <source>
        <dbReference type="EMBL" id="MEU9580255.1"/>
    </source>
</evidence>
<reference evidence="1 2" key="1">
    <citation type="submission" date="2024-06" db="EMBL/GenBank/DDBJ databases">
        <title>The Natural Products Discovery Center: Release of the First 8490 Sequenced Strains for Exploring Actinobacteria Biosynthetic Diversity.</title>
        <authorList>
            <person name="Kalkreuter E."/>
            <person name="Kautsar S.A."/>
            <person name="Yang D."/>
            <person name="Bader C.D."/>
            <person name="Teijaro C.N."/>
            <person name="Fluegel L."/>
            <person name="Davis C.M."/>
            <person name="Simpson J.R."/>
            <person name="Lauterbach L."/>
            <person name="Steele A.D."/>
            <person name="Gui C."/>
            <person name="Meng S."/>
            <person name="Li G."/>
            <person name="Viehrig K."/>
            <person name="Ye F."/>
            <person name="Su P."/>
            <person name="Kiefer A.F."/>
            <person name="Nichols A."/>
            <person name="Cepeda A.J."/>
            <person name="Yan W."/>
            <person name="Fan B."/>
            <person name="Jiang Y."/>
            <person name="Adhikari A."/>
            <person name="Zheng C.-J."/>
            <person name="Schuster L."/>
            <person name="Cowan T.M."/>
            <person name="Smanski M.J."/>
            <person name="Chevrette M.G."/>
            <person name="De Carvalho L.P.S."/>
            <person name="Shen B."/>
        </authorList>
    </citation>
    <scope>NUCLEOTIDE SEQUENCE [LARGE SCALE GENOMIC DNA]</scope>
    <source>
        <strain evidence="1 2">NPDC048117</strain>
    </source>
</reference>
<dbReference type="EMBL" id="JBEZNA010000069">
    <property type="protein sequence ID" value="MEU9580255.1"/>
    <property type="molecule type" value="Genomic_DNA"/>
</dbReference>
<name>A0ABV3EVN6_9ACTN</name>
<keyword evidence="2" id="KW-1185">Reference proteome</keyword>
<gene>
    <name evidence="1" type="ORF">AB0D95_23845</name>
</gene>
<accession>A0ABV3EVN6</accession>
<organism evidence="1 2">
    <name type="scientific">Streptomyces chilikensis</name>
    <dbReference type="NCBI Taxonomy" id="1194079"/>
    <lineage>
        <taxon>Bacteria</taxon>
        <taxon>Bacillati</taxon>
        <taxon>Actinomycetota</taxon>
        <taxon>Actinomycetes</taxon>
        <taxon>Kitasatosporales</taxon>
        <taxon>Streptomycetaceae</taxon>
        <taxon>Streptomyces</taxon>
    </lineage>
</organism>
<comment type="caution">
    <text evidence="1">The sequence shown here is derived from an EMBL/GenBank/DDBJ whole genome shotgun (WGS) entry which is preliminary data.</text>
</comment>